<keyword evidence="2" id="KW-1185">Reference proteome</keyword>
<sequence length="52" mass="6052">AAYLILVGTIHIVSHDFKVFLNPWLTTSKCSQINKKTPDVNKITKYIDWLYN</sequence>
<proteinExistence type="predicted"/>
<accession>H2XKQ3</accession>
<dbReference type="AlphaFoldDB" id="H2XKQ3"/>
<reference evidence="1" key="2">
    <citation type="submission" date="2025-08" db="UniProtKB">
        <authorList>
            <consortium name="Ensembl"/>
        </authorList>
    </citation>
    <scope>IDENTIFICATION</scope>
</reference>
<dbReference type="HOGENOM" id="CLU_3092586_0_0_1"/>
<organism evidence="1 2">
    <name type="scientific">Ciona intestinalis</name>
    <name type="common">Transparent sea squirt</name>
    <name type="synonym">Ascidia intestinalis</name>
    <dbReference type="NCBI Taxonomy" id="7719"/>
    <lineage>
        <taxon>Eukaryota</taxon>
        <taxon>Metazoa</taxon>
        <taxon>Chordata</taxon>
        <taxon>Tunicata</taxon>
        <taxon>Ascidiacea</taxon>
        <taxon>Phlebobranchia</taxon>
        <taxon>Cionidae</taxon>
        <taxon>Ciona</taxon>
    </lineage>
</organism>
<name>H2XKQ3_CIOIN</name>
<evidence type="ECO:0000313" key="1">
    <source>
        <dbReference type="Ensembl" id="ENSCINP00000030235.1"/>
    </source>
</evidence>
<evidence type="ECO:0000313" key="2">
    <source>
        <dbReference type="Proteomes" id="UP000008144"/>
    </source>
</evidence>
<dbReference type="Ensembl" id="ENSCINT00000035593.1">
    <property type="protein sequence ID" value="ENSCINP00000030235.1"/>
    <property type="gene ID" value="ENSCING00000019641.1"/>
</dbReference>
<protein>
    <submittedName>
        <fullName evidence="1">Uncharacterized protein</fullName>
    </submittedName>
</protein>
<reference evidence="1" key="3">
    <citation type="submission" date="2025-09" db="UniProtKB">
        <authorList>
            <consortium name="Ensembl"/>
        </authorList>
    </citation>
    <scope>IDENTIFICATION</scope>
</reference>
<dbReference type="Proteomes" id="UP000008144">
    <property type="component" value="Unassembled WGS sequence"/>
</dbReference>
<dbReference type="InParanoid" id="H2XKQ3"/>
<reference evidence="2" key="1">
    <citation type="journal article" date="2002" name="Science">
        <title>The draft genome of Ciona intestinalis: insights into chordate and vertebrate origins.</title>
        <authorList>
            <person name="Dehal P."/>
            <person name="Satou Y."/>
            <person name="Campbell R.K."/>
            <person name="Chapman J."/>
            <person name="Degnan B."/>
            <person name="De Tomaso A."/>
            <person name="Davidson B."/>
            <person name="Di Gregorio A."/>
            <person name="Gelpke M."/>
            <person name="Goodstein D.M."/>
            <person name="Harafuji N."/>
            <person name="Hastings K.E."/>
            <person name="Ho I."/>
            <person name="Hotta K."/>
            <person name="Huang W."/>
            <person name="Kawashima T."/>
            <person name="Lemaire P."/>
            <person name="Martinez D."/>
            <person name="Meinertzhagen I.A."/>
            <person name="Necula S."/>
            <person name="Nonaka M."/>
            <person name="Putnam N."/>
            <person name="Rash S."/>
            <person name="Saiga H."/>
            <person name="Satake M."/>
            <person name="Terry A."/>
            <person name="Yamada L."/>
            <person name="Wang H.G."/>
            <person name="Awazu S."/>
            <person name="Azumi K."/>
            <person name="Boore J."/>
            <person name="Branno M."/>
            <person name="Chin-Bow S."/>
            <person name="DeSantis R."/>
            <person name="Doyle S."/>
            <person name="Francino P."/>
            <person name="Keys D.N."/>
            <person name="Haga S."/>
            <person name="Hayashi H."/>
            <person name="Hino K."/>
            <person name="Imai K.S."/>
            <person name="Inaba K."/>
            <person name="Kano S."/>
            <person name="Kobayashi K."/>
            <person name="Kobayashi M."/>
            <person name="Lee B.I."/>
            <person name="Makabe K.W."/>
            <person name="Manohar C."/>
            <person name="Matassi G."/>
            <person name="Medina M."/>
            <person name="Mochizuki Y."/>
            <person name="Mount S."/>
            <person name="Morishita T."/>
            <person name="Miura S."/>
            <person name="Nakayama A."/>
            <person name="Nishizaka S."/>
            <person name="Nomoto H."/>
            <person name="Ohta F."/>
            <person name="Oishi K."/>
            <person name="Rigoutsos I."/>
            <person name="Sano M."/>
            <person name="Sasaki A."/>
            <person name="Sasakura Y."/>
            <person name="Shoguchi E."/>
            <person name="Shin-i T."/>
            <person name="Spagnuolo A."/>
            <person name="Stainier D."/>
            <person name="Suzuki M.M."/>
            <person name="Tassy O."/>
            <person name="Takatori N."/>
            <person name="Tokuoka M."/>
            <person name="Yagi K."/>
            <person name="Yoshizaki F."/>
            <person name="Wada S."/>
            <person name="Zhang C."/>
            <person name="Hyatt P.D."/>
            <person name="Larimer F."/>
            <person name="Detter C."/>
            <person name="Doggett N."/>
            <person name="Glavina T."/>
            <person name="Hawkins T."/>
            <person name="Richardson P."/>
            <person name="Lucas S."/>
            <person name="Kohara Y."/>
            <person name="Levine M."/>
            <person name="Satoh N."/>
            <person name="Rokhsar D.S."/>
        </authorList>
    </citation>
    <scope>NUCLEOTIDE SEQUENCE [LARGE SCALE GENOMIC DNA]</scope>
</reference>